<dbReference type="NCBIfam" id="TIGR00616">
    <property type="entry name" value="rect"/>
    <property type="match status" value="1"/>
</dbReference>
<evidence type="ECO:0000256" key="1">
    <source>
        <dbReference type="SAM" id="MobiDB-lite"/>
    </source>
</evidence>
<dbReference type="InterPro" id="IPR018330">
    <property type="entry name" value="RecT_fam"/>
</dbReference>
<comment type="caution">
    <text evidence="2">The sequence shown here is derived from an EMBL/GenBank/DDBJ whole genome shotgun (WGS) entry which is preliminary data.</text>
</comment>
<feature type="region of interest" description="Disordered" evidence="1">
    <location>
        <begin position="1"/>
        <end position="21"/>
    </location>
</feature>
<protein>
    <submittedName>
        <fullName evidence="2">Recombinase RecT</fullName>
    </submittedName>
</protein>
<reference evidence="2 3" key="1">
    <citation type="submission" date="2021-05" db="EMBL/GenBank/DDBJ databases">
        <title>Draft Genome Sequences of Clinical Respiratory Isolates of Mycobacterium goodii Recovered in Ireland.</title>
        <authorList>
            <person name="Flanagan P.R."/>
            <person name="Mok S."/>
            <person name="Roycroft E."/>
            <person name="Rogers T.R."/>
            <person name="Fitzgibbon M."/>
        </authorList>
    </citation>
    <scope>NUCLEOTIDE SEQUENCE [LARGE SCALE GENOMIC DNA]</scope>
    <source>
        <strain evidence="2 3">14IE55</strain>
    </source>
</reference>
<dbReference type="RefSeq" id="WP_214395008.1">
    <property type="nucleotide sequence ID" value="NZ_JAHBOL010000014.1"/>
</dbReference>
<evidence type="ECO:0000313" key="2">
    <source>
        <dbReference type="EMBL" id="MBU8824161.1"/>
    </source>
</evidence>
<accession>A0ABS6HN90</accession>
<dbReference type="Pfam" id="PF03837">
    <property type="entry name" value="RecT"/>
    <property type="match status" value="1"/>
</dbReference>
<keyword evidence="3" id="KW-1185">Reference proteome</keyword>
<dbReference type="InterPro" id="IPR004590">
    <property type="entry name" value="ssDNA_annealing_RecT"/>
</dbReference>
<dbReference type="Proteomes" id="UP000696413">
    <property type="component" value="Unassembled WGS sequence"/>
</dbReference>
<dbReference type="EMBL" id="JAHBOM010000010">
    <property type="protein sequence ID" value="MBU8824161.1"/>
    <property type="molecule type" value="Genomic_DNA"/>
</dbReference>
<proteinExistence type="predicted"/>
<evidence type="ECO:0000313" key="3">
    <source>
        <dbReference type="Proteomes" id="UP000696413"/>
    </source>
</evidence>
<gene>
    <name evidence="2" type="ORF">KL859_14950</name>
</gene>
<sequence>MARDLARRAQQAVQQQGEGESFNKQLAKMEAQFQRAMPRGGEAVQLIRDVMTCVSRTPKLAEAASTPGGSLSIIGAAMTCAQLGLRPGVGALGHAWILPFWDGKSREQRAQLIIGYKGFIDLGQRSDRIGSLHSRTVYANDQFEIKYGLSEDEFEHTPYFMLGHDEPGEARLFYAVGRLANGGTALADPMTLKQMEDHRDRFAMAKNRQGEVIGPWRDHFESMARKTMLLRLMALMPKSTEVQRAMDNDGSVRMDLSPGAIDAPTHIDGEVIGEPVDEVVSEQPERETVVVNAPTGSAPDVQMASKDQLDRLAVIQKAEKYTDADWFSFLAEAAGVQAKRAADLTFEEAARAIAVFDGPDA</sequence>
<name>A0ABS6HN90_MYCGD</name>
<organism evidence="2 3">
    <name type="scientific">Mycolicibacterium goodii</name>
    <name type="common">Mycobacterium goodii</name>
    <dbReference type="NCBI Taxonomy" id="134601"/>
    <lineage>
        <taxon>Bacteria</taxon>
        <taxon>Bacillati</taxon>
        <taxon>Actinomycetota</taxon>
        <taxon>Actinomycetes</taxon>
        <taxon>Mycobacteriales</taxon>
        <taxon>Mycobacteriaceae</taxon>
        <taxon>Mycolicibacterium</taxon>
    </lineage>
</organism>